<proteinExistence type="predicted"/>
<keyword evidence="2" id="KW-1185">Reference proteome</keyword>
<gene>
    <name evidence="1" type="ORF">LTRI10_LOCUS8160</name>
</gene>
<dbReference type="EMBL" id="OZ034814">
    <property type="protein sequence ID" value="CAL1360744.1"/>
    <property type="molecule type" value="Genomic_DNA"/>
</dbReference>
<organism evidence="1 2">
    <name type="scientific">Linum trigynum</name>
    <dbReference type="NCBI Taxonomy" id="586398"/>
    <lineage>
        <taxon>Eukaryota</taxon>
        <taxon>Viridiplantae</taxon>
        <taxon>Streptophyta</taxon>
        <taxon>Embryophyta</taxon>
        <taxon>Tracheophyta</taxon>
        <taxon>Spermatophyta</taxon>
        <taxon>Magnoliopsida</taxon>
        <taxon>eudicotyledons</taxon>
        <taxon>Gunneridae</taxon>
        <taxon>Pentapetalae</taxon>
        <taxon>rosids</taxon>
        <taxon>fabids</taxon>
        <taxon>Malpighiales</taxon>
        <taxon>Linaceae</taxon>
        <taxon>Linum</taxon>
    </lineage>
</organism>
<protein>
    <submittedName>
        <fullName evidence="1">Uncharacterized protein</fullName>
    </submittedName>
</protein>
<reference evidence="1 2" key="1">
    <citation type="submission" date="2024-04" db="EMBL/GenBank/DDBJ databases">
        <authorList>
            <person name="Fracassetti M."/>
        </authorList>
    </citation>
    <scope>NUCLEOTIDE SEQUENCE [LARGE SCALE GENOMIC DNA]</scope>
</reference>
<dbReference type="AlphaFoldDB" id="A0AAV2CW33"/>
<name>A0AAV2CW33_9ROSI</name>
<evidence type="ECO:0000313" key="1">
    <source>
        <dbReference type="EMBL" id="CAL1360744.1"/>
    </source>
</evidence>
<sequence>MHLTNTTSVHFDSFSLISDNTYGPIYKHPHGTTFVQRCIFPDLLSPNSFLYLHQGTSYLLSGHVKDLTTCWSPASRIHFVHLTIEDDFIGVEIVFPSSHLRRIVASVFKTADVANADYMSLLDMLGGQTFEVMVTVSPRNNAFAYFELVLVKLFLPLEN</sequence>
<evidence type="ECO:0000313" key="2">
    <source>
        <dbReference type="Proteomes" id="UP001497516"/>
    </source>
</evidence>
<dbReference type="Proteomes" id="UP001497516">
    <property type="component" value="Chromosome 10"/>
</dbReference>
<accession>A0AAV2CW33</accession>